<name>A0ABW5ZFZ8_9BACL</name>
<keyword evidence="1" id="KW-1133">Transmembrane helix</keyword>
<dbReference type="Proteomes" id="UP001597561">
    <property type="component" value="Unassembled WGS sequence"/>
</dbReference>
<keyword evidence="1" id="KW-0812">Transmembrane</keyword>
<accession>A0ABW5ZFZ8</accession>
<dbReference type="EMBL" id="JBHUPG010000012">
    <property type="protein sequence ID" value="MFD2911737.1"/>
    <property type="molecule type" value="Genomic_DNA"/>
</dbReference>
<sequence length="77" mass="8801">MNQDPFKHEEQLKTFLDSYHVDIPEFQTEKPGKWQRVIQWLATPVKNPLDPLVETVRSYSLAGTLPIVLGLVIAVLT</sequence>
<organism evidence="2 3">
    <name type="scientific">Jeotgalibacillus terrae</name>
    <dbReference type="NCBI Taxonomy" id="587735"/>
    <lineage>
        <taxon>Bacteria</taxon>
        <taxon>Bacillati</taxon>
        <taxon>Bacillota</taxon>
        <taxon>Bacilli</taxon>
        <taxon>Bacillales</taxon>
        <taxon>Caryophanaceae</taxon>
        <taxon>Jeotgalibacillus</taxon>
    </lineage>
</organism>
<evidence type="ECO:0000313" key="3">
    <source>
        <dbReference type="Proteomes" id="UP001597561"/>
    </source>
</evidence>
<feature type="transmembrane region" description="Helical" evidence="1">
    <location>
        <begin position="58"/>
        <end position="76"/>
    </location>
</feature>
<protein>
    <submittedName>
        <fullName evidence="2">Uncharacterized protein</fullName>
    </submittedName>
</protein>
<keyword evidence="3" id="KW-1185">Reference proteome</keyword>
<comment type="caution">
    <text evidence="2">The sequence shown here is derived from an EMBL/GenBank/DDBJ whole genome shotgun (WGS) entry which is preliminary data.</text>
</comment>
<proteinExistence type="predicted"/>
<gene>
    <name evidence="2" type="ORF">ACFS5P_07595</name>
</gene>
<reference evidence="3" key="1">
    <citation type="journal article" date="2019" name="Int. J. Syst. Evol. Microbiol.">
        <title>The Global Catalogue of Microorganisms (GCM) 10K type strain sequencing project: providing services to taxonomists for standard genome sequencing and annotation.</title>
        <authorList>
            <consortium name="The Broad Institute Genomics Platform"/>
            <consortium name="The Broad Institute Genome Sequencing Center for Infectious Disease"/>
            <person name="Wu L."/>
            <person name="Ma J."/>
        </authorList>
    </citation>
    <scope>NUCLEOTIDE SEQUENCE [LARGE SCALE GENOMIC DNA]</scope>
    <source>
        <strain evidence="3">KCTC 13528</strain>
    </source>
</reference>
<evidence type="ECO:0000313" key="2">
    <source>
        <dbReference type="EMBL" id="MFD2911737.1"/>
    </source>
</evidence>
<dbReference type="RefSeq" id="WP_204729496.1">
    <property type="nucleotide sequence ID" value="NZ_JAFBDK010000008.1"/>
</dbReference>
<keyword evidence="1" id="KW-0472">Membrane</keyword>
<evidence type="ECO:0000256" key="1">
    <source>
        <dbReference type="SAM" id="Phobius"/>
    </source>
</evidence>